<dbReference type="PROSITE" id="PS01091">
    <property type="entry name" value="TATD_3"/>
    <property type="match status" value="1"/>
</dbReference>
<dbReference type="OrthoDB" id="6079689at2759"/>
<organism evidence="8 9">
    <name type="scientific">Cimex lectularius</name>
    <name type="common">Bed bug</name>
    <name type="synonym">Acanthia lectularia</name>
    <dbReference type="NCBI Taxonomy" id="79782"/>
    <lineage>
        <taxon>Eukaryota</taxon>
        <taxon>Metazoa</taxon>
        <taxon>Ecdysozoa</taxon>
        <taxon>Arthropoda</taxon>
        <taxon>Hexapoda</taxon>
        <taxon>Insecta</taxon>
        <taxon>Pterygota</taxon>
        <taxon>Neoptera</taxon>
        <taxon>Paraneoptera</taxon>
        <taxon>Hemiptera</taxon>
        <taxon>Heteroptera</taxon>
        <taxon>Panheteroptera</taxon>
        <taxon>Cimicomorpha</taxon>
        <taxon>Cimicidae</taxon>
        <taxon>Cimex</taxon>
    </lineage>
</organism>
<dbReference type="PANTHER" id="PTHR10060">
    <property type="entry name" value="TATD FAMILY DEOXYRIBONUCLEASE"/>
    <property type="match status" value="1"/>
</dbReference>
<dbReference type="PANTHER" id="PTHR10060:SF15">
    <property type="entry name" value="DEOXYRIBONUCLEASE TATDN1"/>
    <property type="match status" value="1"/>
</dbReference>
<keyword evidence="2" id="KW-0540">Nuclease</keyword>
<dbReference type="CDD" id="cd01310">
    <property type="entry name" value="TatD_DNAse"/>
    <property type="match status" value="1"/>
</dbReference>
<name>A0A8I6TG45_CIMLE</name>
<dbReference type="Gene3D" id="3.20.20.140">
    <property type="entry name" value="Metal-dependent hydrolases"/>
    <property type="match status" value="1"/>
</dbReference>
<dbReference type="SUPFAM" id="SSF51556">
    <property type="entry name" value="Metallo-dependent hydrolases"/>
    <property type="match status" value="1"/>
</dbReference>
<dbReference type="AlphaFoldDB" id="A0A8I6TG45"/>
<dbReference type="InterPro" id="IPR001130">
    <property type="entry name" value="TatD-like"/>
</dbReference>
<evidence type="ECO:0000256" key="5">
    <source>
        <dbReference type="ARBA" id="ARBA00039767"/>
    </source>
</evidence>
<evidence type="ECO:0000256" key="1">
    <source>
        <dbReference type="ARBA" id="ARBA00009275"/>
    </source>
</evidence>
<protein>
    <recommendedName>
        <fullName evidence="5">Deoxyribonuclease TATDN1</fullName>
    </recommendedName>
</protein>
<dbReference type="InterPro" id="IPR018228">
    <property type="entry name" value="DNase_TatD-rel_CS"/>
</dbReference>
<dbReference type="OMA" id="YGGSQKH"/>
<dbReference type="Pfam" id="PF01026">
    <property type="entry name" value="TatD_DNase"/>
    <property type="match status" value="1"/>
</dbReference>
<dbReference type="GO" id="GO:0005829">
    <property type="term" value="C:cytosol"/>
    <property type="evidence" value="ECO:0007669"/>
    <property type="project" value="TreeGrafter"/>
</dbReference>
<evidence type="ECO:0000256" key="4">
    <source>
        <dbReference type="ARBA" id="ARBA00022801"/>
    </source>
</evidence>
<keyword evidence="3 7" id="KW-0479">Metal-binding</keyword>
<dbReference type="PIRSF" id="PIRSF005902">
    <property type="entry name" value="DNase_TatD"/>
    <property type="match status" value="1"/>
</dbReference>
<evidence type="ECO:0000256" key="2">
    <source>
        <dbReference type="ARBA" id="ARBA00022722"/>
    </source>
</evidence>
<dbReference type="InterPro" id="IPR032466">
    <property type="entry name" value="Metal_Hydrolase"/>
</dbReference>
<keyword evidence="9" id="KW-1185">Reference proteome</keyword>
<evidence type="ECO:0000256" key="3">
    <source>
        <dbReference type="ARBA" id="ARBA00022723"/>
    </source>
</evidence>
<comment type="function">
    <text evidence="6">Deoxyribonuclease which catalyzes (in vitro) the decatenation of kinetoplast DNA, which are circular DNA catenated to each other, producing linear DNA molecules. Plays an important role in chromosomal segregation and cell cycle progression during eye development probably via its DNA decatenation activity.</text>
</comment>
<dbReference type="FunFam" id="3.20.20.140:FF:000040">
    <property type="entry name" value="Putative tatD related deoxyribonuclease"/>
    <property type="match status" value="1"/>
</dbReference>
<feature type="binding site" evidence="7">
    <location>
        <position position="222"/>
    </location>
    <ligand>
        <name>a divalent metal cation</name>
        <dbReference type="ChEBI" id="CHEBI:60240"/>
        <label>1</label>
    </ligand>
</feature>
<accession>A0A8I6TG45</accession>
<comment type="similarity">
    <text evidence="1">Belongs to the metallo-dependent hydrolases superfamily. TatD-type hydrolase family.</text>
</comment>
<reference evidence="8" key="1">
    <citation type="submission" date="2022-01" db="UniProtKB">
        <authorList>
            <consortium name="EnsemblMetazoa"/>
        </authorList>
    </citation>
    <scope>IDENTIFICATION</scope>
</reference>
<feature type="binding site" evidence="7">
    <location>
        <position position="174"/>
    </location>
    <ligand>
        <name>a divalent metal cation</name>
        <dbReference type="ChEBI" id="CHEBI:60240"/>
        <label>2</label>
    </ligand>
</feature>
<dbReference type="GO" id="GO:0008296">
    <property type="term" value="F:3'-5'-DNA exonuclease activity"/>
    <property type="evidence" value="ECO:0007669"/>
    <property type="project" value="TreeGrafter"/>
</dbReference>
<sequence length="295" mass="33621">MSLYKFIDIGANLTDLMYQGIYNGSKKHQPDLTNVLKRGWDNGLDKIIITGTYLEDCKEALELAKTDERLYLTIGCHPTRSNEFEKSGDPDKYLQDLSDLINEARPKVVALGECGLDYDRLNFSGKELQLKYFEKQLELCKNVKLPLFLHCRNAFDDVHSLLNKHKPLFGGVVHSFDGTAEQADAFIKQGFHIGVNGCSLKTEDNLKAVREIPSDRLMIETDSPWCDVRPTHAGFKYVQTQFNSTKKEKWKSDCMVKSRNEPANIVQILEIVSGVKGENKEKLCDQIYKNTLNMF</sequence>
<evidence type="ECO:0000313" key="9">
    <source>
        <dbReference type="Proteomes" id="UP000494040"/>
    </source>
</evidence>
<dbReference type="RefSeq" id="XP_014254061.1">
    <property type="nucleotide sequence ID" value="XM_014398575.2"/>
</dbReference>
<dbReference type="PROSITE" id="PS01090">
    <property type="entry name" value="TATD_2"/>
    <property type="match status" value="1"/>
</dbReference>
<feature type="binding site" evidence="7">
    <location>
        <position position="113"/>
    </location>
    <ligand>
        <name>a divalent metal cation</name>
        <dbReference type="ChEBI" id="CHEBI:60240"/>
        <label>1</label>
    </ligand>
</feature>
<dbReference type="KEGG" id="clec:106669240"/>
<dbReference type="EnsemblMetazoa" id="XM_014398575.2">
    <property type="protein sequence ID" value="XP_014254061.1"/>
    <property type="gene ID" value="LOC106669240"/>
</dbReference>
<evidence type="ECO:0000256" key="7">
    <source>
        <dbReference type="PIRSR" id="PIRSR005902-1"/>
    </source>
</evidence>
<keyword evidence="4" id="KW-0378">Hydrolase</keyword>
<dbReference type="InterPro" id="IPR050891">
    <property type="entry name" value="TatD-type_Hydrolase"/>
</dbReference>
<dbReference type="GeneID" id="106669240"/>
<evidence type="ECO:0000256" key="6">
    <source>
        <dbReference type="ARBA" id="ARBA00045223"/>
    </source>
</evidence>
<evidence type="ECO:0000313" key="8">
    <source>
        <dbReference type="EnsemblMetazoa" id="XP_014254061.1"/>
    </source>
</evidence>
<dbReference type="GO" id="GO:0046872">
    <property type="term" value="F:metal ion binding"/>
    <property type="evidence" value="ECO:0007669"/>
    <property type="project" value="UniProtKB-KW"/>
</dbReference>
<feature type="binding site" evidence="7">
    <location>
        <position position="150"/>
    </location>
    <ligand>
        <name>a divalent metal cation</name>
        <dbReference type="ChEBI" id="CHEBI:60240"/>
        <label>2</label>
    </ligand>
</feature>
<dbReference type="Proteomes" id="UP000494040">
    <property type="component" value="Unassembled WGS sequence"/>
</dbReference>
<proteinExistence type="inferred from homology"/>